<sequence length="86" mass="10107">MTDIAIESPRAHARIVYLGPVSPHWEIYFDHGDRTVIEEFRARALARLVLLPRDDPQFRRNRERIVRDAERERISLEWDLGLAEAG</sequence>
<dbReference type="EMBL" id="CAEZYF010000006">
    <property type="protein sequence ID" value="CAB4719040.1"/>
    <property type="molecule type" value="Genomic_DNA"/>
</dbReference>
<accession>A0A6J7A029</accession>
<evidence type="ECO:0000313" key="4">
    <source>
        <dbReference type="EMBL" id="CAB4853657.1"/>
    </source>
</evidence>
<name>A0A6J7A029_9ZZZZ</name>
<evidence type="ECO:0000313" key="1">
    <source>
        <dbReference type="EMBL" id="CAB4363475.1"/>
    </source>
</evidence>
<proteinExistence type="predicted"/>
<dbReference type="EMBL" id="CAESGF010000006">
    <property type="protein sequence ID" value="CAB4363475.1"/>
    <property type="molecule type" value="Genomic_DNA"/>
</dbReference>
<evidence type="ECO:0000313" key="3">
    <source>
        <dbReference type="EMBL" id="CAB4825780.1"/>
    </source>
</evidence>
<dbReference type="EMBL" id="CAFBIY010000303">
    <property type="protein sequence ID" value="CAB4853657.1"/>
    <property type="molecule type" value="Genomic_DNA"/>
</dbReference>
<dbReference type="AlphaFoldDB" id="A0A6J7A029"/>
<organism evidence="3">
    <name type="scientific">freshwater metagenome</name>
    <dbReference type="NCBI Taxonomy" id="449393"/>
    <lineage>
        <taxon>unclassified sequences</taxon>
        <taxon>metagenomes</taxon>
        <taxon>ecological metagenomes</taxon>
    </lineage>
</organism>
<dbReference type="EMBL" id="CAFBOL010000088">
    <property type="protein sequence ID" value="CAB5005630.1"/>
    <property type="molecule type" value="Genomic_DNA"/>
</dbReference>
<evidence type="ECO:0000313" key="2">
    <source>
        <dbReference type="EMBL" id="CAB4719040.1"/>
    </source>
</evidence>
<gene>
    <name evidence="2" type="ORF">UFOPK2656_01181</name>
    <name evidence="3" type="ORF">UFOPK3099_01671</name>
    <name evidence="4" type="ORF">UFOPK3267_03192</name>
    <name evidence="5" type="ORF">UFOPK3651_01434</name>
    <name evidence="6" type="ORF">UFOPK3931_02502</name>
    <name evidence="1" type="ORF">UFOPK4189_01255</name>
</gene>
<reference evidence="3" key="1">
    <citation type="submission" date="2020-05" db="EMBL/GenBank/DDBJ databases">
        <authorList>
            <person name="Chiriac C."/>
            <person name="Salcher M."/>
            <person name="Ghai R."/>
            <person name="Kavagutti S V."/>
        </authorList>
    </citation>
    <scope>NUCLEOTIDE SEQUENCE</scope>
</reference>
<dbReference type="EMBL" id="CAFAAV010000131">
    <property type="protein sequence ID" value="CAB4825780.1"/>
    <property type="molecule type" value="Genomic_DNA"/>
</dbReference>
<protein>
    <submittedName>
        <fullName evidence="3">Unannotated protein</fullName>
    </submittedName>
</protein>
<dbReference type="EMBL" id="CAFBMT010000006">
    <property type="protein sequence ID" value="CAB4930319.1"/>
    <property type="molecule type" value="Genomic_DNA"/>
</dbReference>
<evidence type="ECO:0000313" key="5">
    <source>
        <dbReference type="EMBL" id="CAB4930319.1"/>
    </source>
</evidence>
<evidence type="ECO:0000313" key="6">
    <source>
        <dbReference type="EMBL" id="CAB5005630.1"/>
    </source>
</evidence>